<protein>
    <recommendedName>
        <fullName evidence="3">Vacuolar protein sorting-associated protein 13 VPS13 adaptor binding domain-containing protein</fullName>
    </recommendedName>
</protein>
<dbReference type="EMBL" id="JANCYW010000002">
    <property type="protein sequence ID" value="KAK4534635.1"/>
    <property type="molecule type" value="Genomic_DNA"/>
</dbReference>
<dbReference type="GO" id="GO:0045053">
    <property type="term" value="P:protein retention in Golgi apparatus"/>
    <property type="evidence" value="ECO:0007669"/>
    <property type="project" value="TreeGrafter"/>
</dbReference>
<feature type="compositionally biased region" description="Basic and acidic residues" evidence="2">
    <location>
        <begin position="679"/>
        <end position="689"/>
    </location>
</feature>
<accession>A0AAV9IQP8</accession>
<proteinExistence type="inferred from homology"/>
<feature type="region of interest" description="Disordered" evidence="2">
    <location>
        <begin position="1226"/>
        <end position="1252"/>
    </location>
</feature>
<dbReference type="Proteomes" id="UP001301350">
    <property type="component" value="Unassembled WGS sequence"/>
</dbReference>
<feature type="region of interest" description="Disordered" evidence="2">
    <location>
        <begin position="1850"/>
        <end position="1888"/>
    </location>
</feature>
<evidence type="ECO:0000256" key="2">
    <source>
        <dbReference type="SAM" id="MobiDB-lite"/>
    </source>
</evidence>
<feature type="compositionally biased region" description="Low complexity" evidence="2">
    <location>
        <begin position="1873"/>
        <end position="1883"/>
    </location>
</feature>
<reference evidence="4 5" key="1">
    <citation type="submission" date="2022-07" db="EMBL/GenBank/DDBJ databases">
        <title>Genome-wide signatures of adaptation to extreme environments.</title>
        <authorList>
            <person name="Cho C.H."/>
            <person name="Yoon H.S."/>
        </authorList>
    </citation>
    <scope>NUCLEOTIDE SEQUENCE [LARGE SCALE GENOMIC DNA]</scope>
    <source>
        <strain evidence="4 5">DBV 063 E5</strain>
    </source>
</reference>
<comment type="caution">
    <text evidence="4">The sequence shown here is derived from an EMBL/GenBank/DDBJ whole genome shotgun (WGS) entry which is preliminary data.</text>
</comment>
<feature type="compositionally biased region" description="Low complexity" evidence="2">
    <location>
        <begin position="898"/>
        <end position="918"/>
    </location>
</feature>
<gene>
    <name evidence="4" type="ORF">CDCA_CDCA02G0660</name>
</gene>
<dbReference type="Pfam" id="PF25036">
    <property type="entry name" value="VPS13_VAB"/>
    <property type="match status" value="1"/>
</dbReference>
<evidence type="ECO:0000259" key="3">
    <source>
        <dbReference type="Pfam" id="PF25036"/>
    </source>
</evidence>
<feature type="compositionally biased region" description="Basic and acidic residues" evidence="2">
    <location>
        <begin position="151"/>
        <end position="173"/>
    </location>
</feature>
<dbReference type="PANTHER" id="PTHR16166:SF93">
    <property type="entry name" value="INTERMEMBRANE LIPID TRANSFER PROTEIN VPS13"/>
    <property type="match status" value="1"/>
</dbReference>
<dbReference type="InterPro" id="IPR009543">
    <property type="entry name" value="VPS13_VAB"/>
</dbReference>
<feature type="region of interest" description="Disordered" evidence="2">
    <location>
        <begin position="1612"/>
        <end position="1646"/>
    </location>
</feature>
<dbReference type="PANTHER" id="PTHR16166">
    <property type="entry name" value="VACUOLAR PROTEIN SORTING-ASSOCIATED PROTEIN VPS13"/>
    <property type="match status" value="1"/>
</dbReference>
<feature type="compositionally biased region" description="Basic residues" evidence="2">
    <location>
        <begin position="1862"/>
        <end position="1872"/>
    </location>
</feature>
<feature type="region of interest" description="Disordered" evidence="2">
    <location>
        <begin position="1915"/>
        <end position="1940"/>
    </location>
</feature>
<feature type="compositionally biased region" description="Basic and acidic residues" evidence="2">
    <location>
        <begin position="1850"/>
        <end position="1861"/>
    </location>
</feature>
<evidence type="ECO:0000313" key="5">
    <source>
        <dbReference type="Proteomes" id="UP001301350"/>
    </source>
</evidence>
<name>A0AAV9IQP8_CYACA</name>
<feature type="region of interest" description="Disordered" evidence="2">
    <location>
        <begin position="898"/>
        <end position="924"/>
    </location>
</feature>
<feature type="region of interest" description="Disordered" evidence="2">
    <location>
        <begin position="679"/>
        <end position="724"/>
    </location>
</feature>
<feature type="region of interest" description="Disordered" evidence="2">
    <location>
        <begin position="351"/>
        <end position="374"/>
    </location>
</feature>
<feature type="region of interest" description="Disordered" evidence="2">
    <location>
        <begin position="127"/>
        <end position="174"/>
    </location>
</feature>
<feature type="compositionally biased region" description="Low complexity" evidence="2">
    <location>
        <begin position="1622"/>
        <end position="1641"/>
    </location>
</feature>
<keyword evidence="5" id="KW-1185">Reference proteome</keyword>
<comment type="similarity">
    <text evidence="1">Belongs to the VPS13 family.</text>
</comment>
<feature type="domain" description="Vacuolar protein sorting-associated protein 13 VPS13 adaptor binding" evidence="3">
    <location>
        <begin position="2056"/>
        <end position="2237"/>
    </location>
</feature>
<dbReference type="GO" id="GO:0006623">
    <property type="term" value="P:protein targeting to vacuole"/>
    <property type="evidence" value="ECO:0007669"/>
    <property type="project" value="TreeGrafter"/>
</dbReference>
<sequence>MLKEQVSRWLSQRLAAYVSEIEPQQLKVELWYGRVALRDVQLRRGTVVLSTLPTGDDAVAAASLSTDAALSVVVDSGSVGRLSISIPWNRLRREPPCVVIEDVEVDLSVVEAGGHCETRTTCVGDADESVERETPNHGSDAIASCSPSETRSPRKEGRERITSSEQRQRRALEDDPASISACLLEQLILFTSRSSVTLRNAMVRLHFPTDASAGGEGARPQQPSSAADEPGAERVLTLRLGALSVFTPDASTATDTLSAPMREMLASAGCIRQDGTWGEAAAGELVKCIRLHDLSVQYGDHHVMPPFRGTCVLQTNLNDVPVLRIAVDIERWKVQVPADVVRDAMALMMRPPPRQNATARSDERGDPSVRDAAHPPFPMTSAAEHDAVDAVSPGTPRAYWRRLCLGVFSVEWLWHVGAFDMDVRWPCETRSGDGRERFVQAQLQLELRDLDGSGGLTDGHQLQRFSARVGRATLSSGLAPESESDTAAAPGWPLLLSTRHLQLHRRWESETDAAIWHQEVSVECAALWAQQPRREILGVQQCAFQSTCSSEMLTSTHPRHRLTLASAVLDWDVEVLAAVAERLKWLQELKAAAPQPATAAAPTAKHPAAMSHRGQSEVWVHHLHVRWSCNGTTILCGELDDIAGGVMPEVEKGPSKAMSYHASIEDMRVVDARDRSVLRFDTNDGRPGEPLRSALRLDWAPSPSSPSSSSSSSSTTTTSRQTAIARVGVRRPRWTLRSDWVTSVLHAAAQTRAALRSLQKHVPPSPLAFEPVSDAAAPAVTLSLTDGVLSVVADERENMLCVSVRDMHCENVLAASARFELVAVQAQVAPGPASMDAARYITSTFDASLSLPPSGDVAIRVDTLQGFTAADDLSVVMQAVGWLNRASYLAADLSAAVPRTDTPSDRSSSSSSSSSPSRDAPPPLRGGMSLHCQRFFFAWLQSADTTPYAPPAATATRRTLMDMCASPLQVAYRYEGRAEHTRMDARQVRLLTDESRCGFSGTFWHSAAVRIDLDTDYRTHFDVTVDVAHTSALVDVPTVRALMREFGAVQWAAPPPATTVTGLHHHDDQPPPPADYPVRTDIRVEAPSVLLYPLGSMPDEEALVVLSVCLGGRVYFDGSGAWPSRIHVPQALINITALPVDADGQLAAFRREPSPMHGSVEAVLAAAEGDALPPHMVVRELLVVERPDWRGLRAERHRCLSLQQVAVQISAAELAAWIARHRRGVSKEVDDGAGEDGAPSAVTTDTSVEPAAGGWLPDRASVALHEASLTLLDAWRQPSLAMVLQASAAMTRATDVDALRASLSLQARAEVHGDRLLERARVQVEYERRRGGAGDELRRQERRVRVDVDEPLAVNITPRMLLRVGQLRNRLQQADRAHPPLRPWLQRRHPLFHGPSMSVSPSRERTPLQQRTLSVRVWNGLGITVRIDAPPMLPPASHRRCRLVLDSDSTLRVRLQPEGCAEREVTLGASTHYDLQSRATLVSWPQLCAVLLWQRWDANGDHLFLLSPLLLRNCTDMDLDGCVDLADGRRVDLGTLPGGGSREREEDGMGGRADAARYLPVAFAFRDDCTLRMRPRQGRFTWSRVAATSARRSRPSRAGSQLRAQWRQLLNDVNGRERPEQAATASATTTRSTTPSGSPRAQSDPSCRAMWRAALGDGQTWVYTCAGRRCPQQTVSLLVRAAGDDAGLLDALQVEAPLMVRNGLFAALRLGEPQRRLSPGQSCGLCEYDVMHDFVLPISLDGADGESLAGVPLNVPAASMRQRLARRTPREAIDDAEDAVWMVALPTAAVTVSRRLVLSAAPLIVEAVLTLQADGALTIDLYPQYVLVNAVAPDTELVFRVSVAPVATRETSRRARSLSRDLHHRRRRRRRCCLQQQQQQQQQHVDEPDRFGADAGIDIAASIPGLQWMAEWVGASPPKRHGSSGTVSTRQGRAPRRSHTPAVLSAPYATPRMTCFPSVWPPPPLSPHQLAVRLHASPWSDAFRVDAPDGSQVVAVMAPAVRTPPSPGTPSVSRAVNGTRWNGRRRRWWWWWARLIQNLGSISSAHGIPRRDRRQYEWVAAVRPAPPPFHRTRAVVLHPRLTVVNLIPQSRILLKQAGVSISSDTELQALEYRQPVPFVWSDAHRPKRLHLRLDALGWAWSGGVRYDRDREVWVRLRNALTGACYLLRLHFAYGTDDAAEVVQACILPPHPFLVPYAVVNRTIEPVRFRQSYAPALAPYDTVRPLSQTDYAWDEPFGVRRLEVEVVGYGRLGDFALEPDGADGLARVPLRRQVALSEVADAGGHERVGSIRHFVVRREHRSPKVCLVVEEAAVGDDHLEADRAEKPGMAHRSTAVVDVRVEVGVQLRQVEVALLDDDATEVLLGSVRGVQCRAHGERLAVATEEALSCQRMCGGLQLTVAAVQVDASRAMAGVNGARSVSPRYGVLLAVCPEAAPEPTRQVAAATTSLGEAAPVAALWLQLHGERQCTDQHVFWCLHSGDIGVYPVSLNVDTAVMADVLPTCERLLRALQRPPGVCLPPGVPAADARGGQREEMANIDTADAEAMRTLLYASIPSLDDAQALVWRTARLFLERLQCRPVHVALSLRTDVASLQTLLCSSSSSSNNNNNNNNNGSTFTHRRAVWMAYLANAEDAYLTFRGIELRGAFASLDECVSSLRRHYQRQWMGKALQVVGSADLLGNPALYVRQLLHSTLSMTRDVRRELQKPDADVVGIVVRVTGYVGALSGATLDALAKVLRSLEAALVQSAPLRLAVDASSVTWRRDASQSRVLWSSAWRAPLSLACVGWQHQRVRGVLAGLASGTVAVGLAALATSTGVLAYAAEQLRDALGVPLELGGAALQPVRPLRERSLDGRVHAYTSEQPLLGRQVWAHLARQTMLPPTEAYVFYTTYRWGCGMLLTTHRLAVMAEARDGSEWQLRWQARLDEVLSVFVDEEDARILHWVTLEPAVWMAGGSAEMAQGETRGERHASYLGGLLARHHRRHSSLTLSPSAARTPRGKQEVGSGSARSPWSPPASPERRATARALFGSTPRHRPPLTYRLQALEVRALEAFVTRPARYLTSSIRTVSAELSAELRDILAMQVRGAPQCAWRLVHA</sequence>
<feature type="compositionally biased region" description="Basic and acidic residues" evidence="2">
    <location>
        <begin position="360"/>
        <end position="373"/>
    </location>
</feature>
<feature type="region of interest" description="Disordered" evidence="2">
    <location>
        <begin position="210"/>
        <end position="231"/>
    </location>
</feature>
<feature type="compositionally biased region" description="Low complexity" evidence="2">
    <location>
        <begin position="701"/>
        <end position="719"/>
    </location>
</feature>
<feature type="region of interest" description="Disordered" evidence="2">
    <location>
        <begin position="2984"/>
        <end position="3019"/>
    </location>
</feature>
<dbReference type="InterPro" id="IPR026847">
    <property type="entry name" value="VPS13"/>
</dbReference>
<evidence type="ECO:0000256" key="1">
    <source>
        <dbReference type="ARBA" id="ARBA00006545"/>
    </source>
</evidence>
<evidence type="ECO:0000313" key="4">
    <source>
        <dbReference type="EMBL" id="KAK4534635.1"/>
    </source>
</evidence>
<organism evidence="4 5">
    <name type="scientific">Cyanidium caldarium</name>
    <name type="common">Red alga</name>
    <dbReference type="NCBI Taxonomy" id="2771"/>
    <lineage>
        <taxon>Eukaryota</taxon>
        <taxon>Rhodophyta</taxon>
        <taxon>Bangiophyceae</taxon>
        <taxon>Cyanidiales</taxon>
        <taxon>Cyanidiaceae</taxon>
        <taxon>Cyanidium</taxon>
    </lineage>
</organism>